<dbReference type="RefSeq" id="WP_013898728.1">
    <property type="nucleotide sequence ID" value="NC_015676.1"/>
</dbReference>
<dbReference type="Proteomes" id="UP000006622">
    <property type="component" value="Chromosome"/>
</dbReference>
<feature type="transmembrane region" description="Helical" evidence="1">
    <location>
        <begin position="44"/>
        <end position="67"/>
    </location>
</feature>
<reference evidence="2" key="1">
    <citation type="submission" date="2010-07" db="EMBL/GenBank/DDBJ databases">
        <title>The complete genome of Methanosalsum zhilinae DSM 4017.</title>
        <authorList>
            <consortium name="US DOE Joint Genome Institute (JGI-PGF)"/>
            <person name="Lucas S."/>
            <person name="Copeland A."/>
            <person name="Lapidus A."/>
            <person name="Glavina del Rio T."/>
            <person name="Dalin E."/>
            <person name="Tice H."/>
            <person name="Bruce D."/>
            <person name="Goodwin L."/>
            <person name="Pitluck S."/>
            <person name="Kyrpides N."/>
            <person name="Mavromatis K."/>
            <person name="Ovchinnikova G."/>
            <person name="Daligault H."/>
            <person name="Detter J.C."/>
            <person name="Han C."/>
            <person name="Tapia R."/>
            <person name="Larimer F."/>
            <person name="Land M."/>
            <person name="Hauser L."/>
            <person name="Markowitz V."/>
            <person name="Cheng J.-F."/>
            <person name="Hugenholtz P."/>
            <person name="Woyke T."/>
            <person name="Wu D."/>
            <person name="Spring S."/>
            <person name="Schueler E."/>
            <person name="Brambilla E."/>
            <person name="Klenk H.-P."/>
            <person name="Eisen J.A."/>
        </authorList>
    </citation>
    <scope>NUCLEOTIDE SEQUENCE</scope>
    <source>
        <strain evidence="2">DSM 4017</strain>
    </source>
</reference>
<dbReference type="GeneID" id="10823088"/>
<keyword evidence="1" id="KW-0472">Membrane</keyword>
<protein>
    <submittedName>
        <fullName evidence="2">Chloride channel core</fullName>
    </submittedName>
</protein>
<keyword evidence="1" id="KW-1133">Transmembrane helix</keyword>
<keyword evidence="3" id="KW-1185">Reference proteome</keyword>
<dbReference type="OrthoDB" id="380593at2157"/>
<dbReference type="STRING" id="679901.Mzhil_1451"/>
<name>F7XNT6_METZD</name>
<gene>
    <name evidence="2" type="ordered locus">Mzhil_1451</name>
</gene>
<dbReference type="EMBL" id="CP002101">
    <property type="protein sequence ID" value="AEH61291.1"/>
    <property type="molecule type" value="Genomic_DNA"/>
</dbReference>
<evidence type="ECO:0000313" key="3">
    <source>
        <dbReference type="Proteomes" id="UP000006622"/>
    </source>
</evidence>
<keyword evidence="1" id="KW-0812">Transmembrane</keyword>
<dbReference type="KEGG" id="mzh:Mzhil_1451"/>
<dbReference type="AlphaFoldDB" id="F7XNT6"/>
<evidence type="ECO:0000256" key="1">
    <source>
        <dbReference type="SAM" id="Phobius"/>
    </source>
</evidence>
<evidence type="ECO:0000313" key="2">
    <source>
        <dbReference type="EMBL" id="AEH61291.1"/>
    </source>
</evidence>
<dbReference type="HOGENOM" id="CLU_2629811_0_0_2"/>
<accession>F7XNT6</accession>
<proteinExistence type="predicted"/>
<organism evidence="2 3">
    <name type="scientific">Methanosalsum zhilinae (strain DSM 4017 / NBRC 107636 / OCM 62 / WeN5)</name>
    <name type="common">Methanohalophilus zhilinae</name>
    <dbReference type="NCBI Taxonomy" id="679901"/>
    <lineage>
        <taxon>Archaea</taxon>
        <taxon>Methanobacteriati</taxon>
        <taxon>Methanobacteriota</taxon>
        <taxon>Stenosarchaea group</taxon>
        <taxon>Methanomicrobia</taxon>
        <taxon>Methanosarcinales</taxon>
        <taxon>Methanosarcinaceae</taxon>
        <taxon>Methanosalsum</taxon>
    </lineage>
</organism>
<sequence length="77" mass="8569" precursor="true">MKYISGLISILGFVLTLVISNLAGTIYGVDWLVVHFVYDVSSEGFIFGADISWIPIGLALLISYMGWKFAENKYSDE</sequence>